<feature type="compositionally biased region" description="Basic residues" evidence="1">
    <location>
        <begin position="146"/>
        <end position="156"/>
    </location>
</feature>
<evidence type="ECO:0000256" key="1">
    <source>
        <dbReference type="SAM" id="MobiDB-lite"/>
    </source>
</evidence>
<name>A0A8R7UQ59_TRIUA</name>
<proteinExistence type="predicted"/>
<keyword evidence="2" id="KW-0472">Membrane</keyword>
<keyword evidence="2" id="KW-1133">Transmembrane helix</keyword>
<organism evidence="3 4">
    <name type="scientific">Triticum urartu</name>
    <name type="common">Red wild einkorn</name>
    <name type="synonym">Crithodium urartu</name>
    <dbReference type="NCBI Taxonomy" id="4572"/>
    <lineage>
        <taxon>Eukaryota</taxon>
        <taxon>Viridiplantae</taxon>
        <taxon>Streptophyta</taxon>
        <taxon>Embryophyta</taxon>
        <taxon>Tracheophyta</taxon>
        <taxon>Spermatophyta</taxon>
        <taxon>Magnoliopsida</taxon>
        <taxon>Liliopsida</taxon>
        <taxon>Poales</taxon>
        <taxon>Poaceae</taxon>
        <taxon>BOP clade</taxon>
        <taxon>Pooideae</taxon>
        <taxon>Triticodae</taxon>
        <taxon>Triticeae</taxon>
        <taxon>Triticinae</taxon>
        <taxon>Triticum</taxon>
    </lineage>
</organism>
<evidence type="ECO:0000313" key="4">
    <source>
        <dbReference type="Proteomes" id="UP000015106"/>
    </source>
</evidence>
<dbReference type="Proteomes" id="UP000015106">
    <property type="component" value="Chromosome 5"/>
</dbReference>
<dbReference type="EnsemblPlants" id="TuG1812G0500005502.01.T01">
    <property type="protein sequence ID" value="TuG1812G0500005502.01.T01.cds468124"/>
    <property type="gene ID" value="TuG1812G0500005502.01"/>
</dbReference>
<dbReference type="AlphaFoldDB" id="A0A8R7UQ59"/>
<feature type="transmembrane region" description="Helical" evidence="2">
    <location>
        <begin position="216"/>
        <end position="241"/>
    </location>
</feature>
<reference evidence="4" key="1">
    <citation type="journal article" date="2013" name="Nature">
        <title>Draft genome of the wheat A-genome progenitor Triticum urartu.</title>
        <authorList>
            <person name="Ling H.Q."/>
            <person name="Zhao S."/>
            <person name="Liu D."/>
            <person name="Wang J."/>
            <person name="Sun H."/>
            <person name="Zhang C."/>
            <person name="Fan H."/>
            <person name="Li D."/>
            <person name="Dong L."/>
            <person name="Tao Y."/>
            <person name="Gao C."/>
            <person name="Wu H."/>
            <person name="Li Y."/>
            <person name="Cui Y."/>
            <person name="Guo X."/>
            <person name="Zheng S."/>
            <person name="Wang B."/>
            <person name="Yu K."/>
            <person name="Liang Q."/>
            <person name="Yang W."/>
            <person name="Lou X."/>
            <person name="Chen J."/>
            <person name="Feng M."/>
            <person name="Jian J."/>
            <person name="Zhang X."/>
            <person name="Luo G."/>
            <person name="Jiang Y."/>
            <person name="Liu J."/>
            <person name="Wang Z."/>
            <person name="Sha Y."/>
            <person name="Zhang B."/>
            <person name="Wu H."/>
            <person name="Tang D."/>
            <person name="Shen Q."/>
            <person name="Xue P."/>
            <person name="Zou S."/>
            <person name="Wang X."/>
            <person name="Liu X."/>
            <person name="Wang F."/>
            <person name="Yang Y."/>
            <person name="An X."/>
            <person name="Dong Z."/>
            <person name="Zhang K."/>
            <person name="Zhang X."/>
            <person name="Luo M.C."/>
            <person name="Dvorak J."/>
            <person name="Tong Y."/>
            <person name="Wang J."/>
            <person name="Yang H."/>
            <person name="Li Z."/>
            <person name="Wang D."/>
            <person name="Zhang A."/>
            <person name="Wang J."/>
        </authorList>
    </citation>
    <scope>NUCLEOTIDE SEQUENCE</scope>
    <source>
        <strain evidence="4">cv. G1812</strain>
    </source>
</reference>
<evidence type="ECO:0000313" key="3">
    <source>
        <dbReference type="EnsemblPlants" id="TuG1812G0500005502.01.T01.cds468124"/>
    </source>
</evidence>
<keyword evidence="4" id="KW-1185">Reference proteome</keyword>
<feature type="compositionally biased region" description="Low complexity" evidence="1">
    <location>
        <begin position="30"/>
        <end position="50"/>
    </location>
</feature>
<feature type="region of interest" description="Disordered" evidence="1">
    <location>
        <begin position="1"/>
        <end position="59"/>
    </location>
</feature>
<sequence>MARASDQLEELCSSGGGLTLYTTRKHGSTARRSSTTSSPSPGSAESYSPGCSSVEPRRTRPAMTRHTSMPLRPSWLPPPAPASAAPLPANVRTALAAPAWWHVATVAQITSLPPPASAAGRHWNRIISLPSAAHRASPAASPRARAAARAHSKRATARAVLCTRKSASTSAAPSVRAQPDAKMSSTTRRDGWPSGSSVISRSAELGRSSDAASGSLGFSFLASSDVASSFFFVFLAVAVAVGGRSRALDMDLDRRLSLPLSGGSNATEAAPLTVGVGGCFLGGGRSGLYASSATAVEYLQLRERTHAVAAAIAGEVLCKMDGSPARRRAV</sequence>
<dbReference type="Gramene" id="TuG1812G0500005502.01.T01">
    <property type="protein sequence ID" value="TuG1812G0500005502.01.T01.cds468124"/>
    <property type="gene ID" value="TuG1812G0500005502.01"/>
</dbReference>
<reference evidence="3" key="2">
    <citation type="submission" date="2018-03" db="EMBL/GenBank/DDBJ databases">
        <title>The Triticum urartu genome reveals the dynamic nature of wheat genome evolution.</title>
        <authorList>
            <person name="Ling H."/>
            <person name="Ma B."/>
            <person name="Shi X."/>
            <person name="Liu H."/>
            <person name="Dong L."/>
            <person name="Sun H."/>
            <person name="Cao Y."/>
            <person name="Gao Q."/>
            <person name="Zheng S."/>
            <person name="Li Y."/>
            <person name="Yu Y."/>
            <person name="Du H."/>
            <person name="Qi M."/>
            <person name="Li Y."/>
            <person name="Yu H."/>
            <person name="Cui Y."/>
            <person name="Wang N."/>
            <person name="Chen C."/>
            <person name="Wu H."/>
            <person name="Zhao Y."/>
            <person name="Zhang J."/>
            <person name="Li Y."/>
            <person name="Zhou W."/>
            <person name="Zhang B."/>
            <person name="Hu W."/>
            <person name="Eijk M."/>
            <person name="Tang J."/>
            <person name="Witsenboer H."/>
            <person name="Zhao S."/>
            <person name="Li Z."/>
            <person name="Zhang A."/>
            <person name="Wang D."/>
            <person name="Liang C."/>
        </authorList>
    </citation>
    <scope>NUCLEOTIDE SEQUENCE [LARGE SCALE GENOMIC DNA]</scope>
    <source>
        <strain evidence="3">cv. G1812</strain>
    </source>
</reference>
<feature type="compositionally biased region" description="Low complexity" evidence="1">
    <location>
        <begin position="132"/>
        <end position="145"/>
    </location>
</feature>
<keyword evidence="2" id="KW-0812">Transmembrane</keyword>
<reference evidence="3" key="3">
    <citation type="submission" date="2022-06" db="UniProtKB">
        <authorList>
            <consortium name="EnsemblPlants"/>
        </authorList>
    </citation>
    <scope>IDENTIFICATION</scope>
</reference>
<protein>
    <submittedName>
        <fullName evidence="3">Uncharacterized protein</fullName>
    </submittedName>
</protein>
<evidence type="ECO:0000256" key="2">
    <source>
        <dbReference type="SAM" id="Phobius"/>
    </source>
</evidence>
<feature type="region of interest" description="Disordered" evidence="1">
    <location>
        <begin position="132"/>
        <end position="199"/>
    </location>
</feature>
<accession>A0A8R7UQ59</accession>